<gene>
    <name evidence="2" type="ORF">JHL22_15340</name>
</gene>
<evidence type="ECO:0000313" key="3">
    <source>
        <dbReference type="Proteomes" id="UP000635316"/>
    </source>
</evidence>
<organism evidence="2 3">
    <name type="scientific">Advenella mandrilli</name>
    <dbReference type="NCBI Taxonomy" id="2800330"/>
    <lineage>
        <taxon>Bacteria</taxon>
        <taxon>Pseudomonadati</taxon>
        <taxon>Pseudomonadota</taxon>
        <taxon>Betaproteobacteria</taxon>
        <taxon>Burkholderiales</taxon>
        <taxon>Alcaligenaceae</taxon>
    </lineage>
</organism>
<feature type="signal peptide" evidence="1">
    <location>
        <begin position="1"/>
        <end position="21"/>
    </location>
</feature>
<accession>A0ABS1EHY5</accession>
<sequence length="166" mass="19271">MKKIKYAVFFVLSVMSFGVQACYESLIESPNPFMGNHGEIFKLANGQIGEVLYEYEYLYEYYPQVVVCEAQGKLLVAGKSLDMKLINKTSQRRSSEMFEVTIDGEFNGWNGETLIKLTNGQIWQQTDYFYFYRYAFMPKAIIYKDGSRYKMKIEGVDKSVGVERLK</sequence>
<name>A0ABS1EHY5_9BURK</name>
<dbReference type="PROSITE" id="PS51257">
    <property type="entry name" value="PROKAR_LIPOPROTEIN"/>
    <property type="match status" value="1"/>
</dbReference>
<dbReference type="RefSeq" id="WP_200239396.1">
    <property type="nucleotide sequence ID" value="NZ_JAENGP010000025.1"/>
</dbReference>
<protein>
    <recommendedName>
        <fullName evidence="4">Lipoprotein</fullName>
    </recommendedName>
</protein>
<keyword evidence="3" id="KW-1185">Reference proteome</keyword>
<proteinExistence type="predicted"/>
<evidence type="ECO:0008006" key="4">
    <source>
        <dbReference type="Google" id="ProtNLM"/>
    </source>
</evidence>
<evidence type="ECO:0000256" key="1">
    <source>
        <dbReference type="SAM" id="SignalP"/>
    </source>
</evidence>
<reference evidence="2 3" key="1">
    <citation type="submission" date="2020-12" db="EMBL/GenBank/DDBJ databases">
        <authorList>
            <person name="Lu T."/>
            <person name="Wang Q."/>
            <person name="Han X."/>
        </authorList>
    </citation>
    <scope>NUCLEOTIDE SEQUENCE [LARGE SCALE GENOMIC DNA]</scope>
    <source>
        <strain evidence="2 3">WQ 585</strain>
    </source>
</reference>
<dbReference type="EMBL" id="JAENGP010000025">
    <property type="protein sequence ID" value="MBK1782586.1"/>
    <property type="molecule type" value="Genomic_DNA"/>
</dbReference>
<keyword evidence="1" id="KW-0732">Signal</keyword>
<dbReference type="Proteomes" id="UP000635316">
    <property type="component" value="Unassembled WGS sequence"/>
</dbReference>
<feature type="chain" id="PRO_5046896346" description="Lipoprotein" evidence="1">
    <location>
        <begin position="22"/>
        <end position="166"/>
    </location>
</feature>
<evidence type="ECO:0000313" key="2">
    <source>
        <dbReference type="EMBL" id="MBK1782586.1"/>
    </source>
</evidence>
<comment type="caution">
    <text evidence="2">The sequence shown here is derived from an EMBL/GenBank/DDBJ whole genome shotgun (WGS) entry which is preliminary data.</text>
</comment>